<keyword evidence="2" id="KW-1185">Reference proteome</keyword>
<organism evidence="1 2">
    <name type="scientific">Iphiclides podalirius</name>
    <name type="common">scarce swallowtail</name>
    <dbReference type="NCBI Taxonomy" id="110791"/>
    <lineage>
        <taxon>Eukaryota</taxon>
        <taxon>Metazoa</taxon>
        <taxon>Ecdysozoa</taxon>
        <taxon>Arthropoda</taxon>
        <taxon>Hexapoda</taxon>
        <taxon>Insecta</taxon>
        <taxon>Pterygota</taxon>
        <taxon>Neoptera</taxon>
        <taxon>Endopterygota</taxon>
        <taxon>Lepidoptera</taxon>
        <taxon>Glossata</taxon>
        <taxon>Ditrysia</taxon>
        <taxon>Papilionoidea</taxon>
        <taxon>Papilionidae</taxon>
        <taxon>Papilioninae</taxon>
        <taxon>Iphiclides</taxon>
    </lineage>
</organism>
<name>A0ABN8HVM9_9NEOP</name>
<evidence type="ECO:0000313" key="1">
    <source>
        <dbReference type="EMBL" id="CAH2042101.1"/>
    </source>
</evidence>
<gene>
    <name evidence="1" type="ORF">IPOD504_LOCUS3583</name>
</gene>
<dbReference type="Proteomes" id="UP000837857">
    <property type="component" value="Chromosome 14"/>
</dbReference>
<protein>
    <submittedName>
        <fullName evidence="1">Uncharacterized protein</fullName>
    </submittedName>
</protein>
<proteinExistence type="predicted"/>
<evidence type="ECO:0000313" key="2">
    <source>
        <dbReference type="Proteomes" id="UP000837857"/>
    </source>
</evidence>
<dbReference type="EMBL" id="OW152826">
    <property type="protein sequence ID" value="CAH2042101.1"/>
    <property type="molecule type" value="Genomic_DNA"/>
</dbReference>
<feature type="non-terminal residue" evidence="1">
    <location>
        <position position="162"/>
    </location>
</feature>
<accession>A0ABN8HVM9</accession>
<reference evidence="1" key="1">
    <citation type="submission" date="2022-03" db="EMBL/GenBank/DDBJ databases">
        <authorList>
            <person name="Martin H S."/>
        </authorList>
    </citation>
    <scope>NUCLEOTIDE SEQUENCE</scope>
</reference>
<sequence>MRECDEVLTQMGVEAAFAQLWSIEATRSRLQNAAFDSANGDLKRSLCAGLRHLYDPDDPKVWLQAGLPCGVLCLARGRGRLCPPAARACVSRAACAVGTARHRAPSPQNFLTSAPFRVEVGRERGKLARMSIQKCLLDNSSRMIKAMSTAKSNNSDVKTVSD</sequence>